<keyword evidence="2" id="KW-0732">Signal</keyword>
<evidence type="ECO:0000313" key="3">
    <source>
        <dbReference type="EMBL" id="QOR69505.1"/>
    </source>
</evidence>
<feature type="region of interest" description="Disordered" evidence="1">
    <location>
        <begin position="24"/>
        <end position="45"/>
    </location>
</feature>
<dbReference type="RefSeq" id="WP_193495933.1">
    <property type="nucleotide sequence ID" value="NZ_CP063169.1"/>
</dbReference>
<dbReference type="Proteomes" id="UP000593758">
    <property type="component" value="Chromosome"/>
</dbReference>
<name>A0A7M1SPV6_9MICO</name>
<reference evidence="3 4" key="1">
    <citation type="submission" date="2020-10" db="EMBL/GenBank/DDBJ databases">
        <title>Haloactinobacterium sp. RN3S43, a bacterium isolated from saline soil.</title>
        <authorList>
            <person name="Sun J.-Q."/>
        </authorList>
    </citation>
    <scope>NUCLEOTIDE SEQUENCE [LARGE SCALE GENOMIC DNA]</scope>
    <source>
        <strain evidence="3 4">RN3S43</strain>
    </source>
</reference>
<dbReference type="Pfam" id="PF01547">
    <property type="entry name" value="SBP_bac_1"/>
    <property type="match status" value="1"/>
</dbReference>
<sequence>MNPTRRTMLGASAAALTATLAACSRSSDSPDTSGTGSGTDAAPTGTLQWWDHFEPLESALTGLFEDFATAGGGEVERTVYNPNEMGQALQLALGSDQMPDVFSNLTDIPAPALVSRELVGAVTLDSQAQSAAADLLFEGMHTFDGAVYSIPLFSHQQHSSLTWFDLDQVERAGGDPEAMTITWEEFRRLARAITANGDMPAWVGNLAFTDRLEEQIVDLAQAAGRPLAFNTAGVSAPDVTDPATGDYVFNSEEFIEALEFLASLIADGVMLGASTSLDARDARARWAAGDAAIFFDGPWNPGVLSGQFPDFLPQVSVTNLPSPDGHGYTARGPSSGQFWMSATSGHVDGVGTLFSLLTRPEFSTALASNMDQPPVDLAAVADADVDPTYTRAIDIFTDWCRLAPSPLVRNPAVGEVIAQMEEIRPSLGEIVQGYLGGNIDDASAALTTFNDAISAERDRAIDAVTSDGLEVSLADWEFSGYELGADYGPDRY</sequence>
<dbReference type="SUPFAM" id="SSF53850">
    <property type="entry name" value="Periplasmic binding protein-like II"/>
    <property type="match status" value="1"/>
</dbReference>
<dbReference type="InterPro" id="IPR006059">
    <property type="entry name" value="SBP"/>
</dbReference>
<protein>
    <submittedName>
        <fullName evidence="3">Extracellular solute-binding protein</fullName>
    </submittedName>
</protein>
<dbReference type="KEGG" id="halt:IM660_12495"/>
<gene>
    <name evidence="3" type="ORF">IM660_12495</name>
</gene>
<evidence type="ECO:0000256" key="2">
    <source>
        <dbReference type="SAM" id="SignalP"/>
    </source>
</evidence>
<keyword evidence="4" id="KW-1185">Reference proteome</keyword>
<dbReference type="AlphaFoldDB" id="A0A7M1SPV6"/>
<feature type="signal peptide" evidence="2">
    <location>
        <begin position="1"/>
        <end position="21"/>
    </location>
</feature>
<dbReference type="EMBL" id="CP063169">
    <property type="protein sequence ID" value="QOR69505.1"/>
    <property type="molecule type" value="Genomic_DNA"/>
</dbReference>
<dbReference type="PANTHER" id="PTHR43649">
    <property type="entry name" value="ARABINOSE-BINDING PROTEIN-RELATED"/>
    <property type="match status" value="1"/>
</dbReference>
<organism evidence="3 4">
    <name type="scientific">Ruania alkalisoli</name>
    <dbReference type="NCBI Taxonomy" id="2779775"/>
    <lineage>
        <taxon>Bacteria</taxon>
        <taxon>Bacillati</taxon>
        <taxon>Actinomycetota</taxon>
        <taxon>Actinomycetes</taxon>
        <taxon>Micrococcales</taxon>
        <taxon>Ruaniaceae</taxon>
        <taxon>Ruania</taxon>
    </lineage>
</organism>
<proteinExistence type="predicted"/>
<evidence type="ECO:0000313" key="4">
    <source>
        <dbReference type="Proteomes" id="UP000593758"/>
    </source>
</evidence>
<evidence type="ECO:0000256" key="1">
    <source>
        <dbReference type="SAM" id="MobiDB-lite"/>
    </source>
</evidence>
<feature type="chain" id="PRO_5039356952" evidence="2">
    <location>
        <begin position="22"/>
        <end position="492"/>
    </location>
</feature>
<dbReference type="PROSITE" id="PS51257">
    <property type="entry name" value="PROKAR_LIPOPROTEIN"/>
    <property type="match status" value="1"/>
</dbReference>
<dbReference type="PANTHER" id="PTHR43649:SF12">
    <property type="entry name" value="DIACETYLCHITOBIOSE BINDING PROTEIN DASA"/>
    <property type="match status" value="1"/>
</dbReference>
<accession>A0A7M1SPV6</accession>
<dbReference type="Gene3D" id="3.40.190.10">
    <property type="entry name" value="Periplasmic binding protein-like II"/>
    <property type="match status" value="1"/>
</dbReference>
<dbReference type="InterPro" id="IPR050490">
    <property type="entry name" value="Bact_solute-bd_prot1"/>
</dbReference>